<feature type="transmembrane region" description="Helical" evidence="6">
    <location>
        <begin position="323"/>
        <end position="341"/>
    </location>
</feature>
<dbReference type="EMBL" id="JYNY01000197">
    <property type="protein sequence ID" value="KJJ85269.1"/>
    <property type="molecule type" value="Genomic_DNA"/>
</dbReference>
<dbReference type="Proteomes" id="UP000033428">
    <property type="component" value="Unassembled WGS sequence"/>
</dbReference>
<proteinExistence type="predicted"/>
<evidence type="ECO:0000256" key="1">
    <source>
        <dbReference type="ARBA" id="ARBA00004651"/>
    </source>
</evidence>
<protein>
    <submittedName>
        <fullName evidence="7">Polysaccharide biosynthesis protein</fullName>
    </submittedName>
</protein>
<feature type="transmembrane region" description="Helical" evidence="6">
    <location>
        <begin position="169"/>
        <end position="187"/>
    </location>
</feature>
<evidence type="ECO:0000256" key="6">
    <source>
        <dbReference type="SAM" id="Phobius"/>
    </source>
</evidence>
<dbReference type="PANTHER" id="PTHR30250:SF11">
    <property type="entry name" value="O-ANTIGEN TRANSPORTER-RELATED"/>
    <property type="match status" value="1"/>
</dbReference>
<feature type="transmembrane region" description="Helical" evidence="6">
    <location>
        <begin position="79"/>
        <end position="104"/>
    </location>
</feature>
<feature type="transmembrane region" description="Helical" evidence="6">
    <location>
        <begin position="283"/>
        <end position="303"/>
    </location>
</feature>
<feature type="transmembrane region" description="Helical" evidence="6">
    <location>
        <begin position="244"/>
        <end position="262"/>
    </location>
</feature>
<keyword evidence="4 6" id="KW-1133">Transmembrane helix</keyword>
<evidence type="ECO:0000313" key="7">
    <source>
        <dbReference type="EMBL" id="KJJ85269.1"/>
    </source>
</evidence>
<feature type="transmembrane region" description="Helical" evidence="6">
    <location>
        <begin position="381"/>
        <end position="402"/>
    </location>
</feature>
<keyword evidence="2" id="KW-1003">Cell membrane</keyword>
<dbReference type="AlphaFoldDB" id="A0A0F0CTC1"/>
<keyword evidence="5 6" id="KW-0472">Membrane</keyword>
<gene>
    <name evidence="7" type="ORF">OMAG_000879</name>
</gene>
<feature type="transmembrane region" description="Helical" evidence="6">
    <location>
        <begin position="116"/>
        <end position="136"/>
    </location>
</feature>
<keyword evidence="3 6" id="KW-0812">Transmembrane</keyword>
<organism evidence="7 8">
    <name type="scientific">Candidatus Omnitrophus magneticus</name>
    <dbReference type="NCBI Taxonomy" id="1609969"/>
    <lineage>
        <taxon>Bacteria</taxon>
        <taxon>Pseudomonadati</taxon>
        <taxon>Candidatus Omnitrophota</taxon>
        <taxon>Candidatus Omnitrophus</taxon>
    </lineage>
</organism>
<keyword evidence="8" id="KW-1185">Reference proteome</keyword>
<feature type="transmembrane region" description="Helical" evidence="6">
    <location>
        <begin position="207"/>
        <end position="224"/>
    </location>
</feature>
<dbReference type="PANTHER" id="PTHR30250">
    <property type="entry name" value="PST FAMILY PREDICTED COLANIC ACID TRANSPORTER"/>
    <property type="match status" value="1"/>
</dbReference>
<accession>A0A0F0CTC1</accession>
<comment type="caution">
    <text evidence="7">The sequence shown here is derived from an EMBL/GenBank/DDBJ whole genome shotgun (WGS) entry which is preliminary data.</text>
</comment>
<reference evidence="7 8" key="1">
    <citation type="submission" date="2015-02" db="EMBL/GenBank/DDBJ databases">
        <title>Single-cell genomics of uncultivated deep-branching MTB reveals a conserved set of magnetosome genes.</title>
        <authorList>
            <person name="Kolinko S."/>
            <person name="Richter M."/>
            <person name="Glockner F.O."/>
            <person name="Brachmann A."/>
            <person name="Schuler D."/>
        </authorList>
    </citation>
    <scope>NUCLEOTIDE SEQUENCE [LARGE SCALE GENOMIC DNA]</scope>
    <source>
        <strain evidence="7">SKK-01</strain>
    </source>
</reference>
<dbReference type="InterPro" id="IPR050833">
    <property type="entry name" value="Poly_Biosynth_Transport"/>
</dbReference>
<feature type="transmembrane region" description="Helical" evidence="6">
    <location>
        <begin position="36"/>
        <end position="58"/>
    </location>
</feature>
<feature type="transmembrane region" description="Helical" evidence="6">
    <location>
        <begin position="353"/>
        <end position="375"/>
    </location>
</feature>
<sequence>MRIKKQFIYLILMSAAAFLGIFKVMAYGLILSPKEMGYFSMAMTITSYGMLLQFGIMNGLNRELTVRLGAGQKRLAGRLVGEATIALCAVEFAGLIAYYLFIFYFKFSDADMKKAFLLAGLTAVSATFAQIVFLRLRAEQRVLQFAATQFYNALSLLIIGFFASRFFSFYGAVFTHIFVNTVIFFIASRKILSPVGYRRFKLKNILYLMRIGFPLMAGSVLFNLQLTMDRLFLINAVSPQTLGIYQIAVWPLTMGIVLNGIVEQYVGTALLFKHGQGKPLNEIFKSMVKISAVIIIFLTVMWIPSKFFLTYIFDNYLIRYKESLVILPIFYIGAVFTAANMETVINAANRQMLSFYMHIFVVAICFISYIILSLNHLPVQYYAYTNVAGQILSFLLLIFVTYKISRGKPEKVGDKKYQTPIAPMNSLLSGNDGNIENEIKRGTM</sequence>
<evidence type="ECO:0000256" key="4">
    <source>
        <dbReference type="ARBA" id="ARBA00022989"/>
    </source>
</evidence>
<dbReference type="GO" id="GO:0005886">
    <property type="term" value="C:plasma membrane"/>
    <property type="evidence" value="ECO:0007669"/>
    <property type="project" value="UniProtKB-SubCell"/>
</dbReference>
<evidence type="ECO:0000256" key="5">
    <source>
        <dbReference type="ARBA" id="ARBA00023136"/>
    </source>
</evidence>
<evidence type="ECO:0000256" key="3">
    <source>
        <dbReference type="ARBA" id="ARBA00022692"/>
    </source>
</evidence>
<feature type="transmembrane region" description="Helical" evidence="6">
    <location>
        <begin position="7"/>
        <end position="30"/>
    </location>
</feature>
<evidence type="ECO:0000256" key="2">
    <source>
        <dbReference type="ARBA" id="ARBA00022475"/>
    </source>
</evidence>
<name>A0A0F0CTC1_9BACT</name>
<evidence type="ECO:0000313" key="8">
    <source>
        <dbReference type="Proteomes" id="UP000033428"/>
    </source>
</evidence>
<feature type="transmembrane region" description="Helical" evidence="6">
    <location>
        <begin position="143"/>
        <end position="163"/>
    </location>
</feature>
<comment type="subcellular location">
    <subcellularLocation>
        <location evidence="1">Cell membrane</location>
        <topology evidence="1">Multi-pass membrane protein</topology>
    </subcellularLocation>
</comment>